<comment type="cofactor">
    <cofactor evidence="1">
        <name>NAD(+)</name>
        <dbReference type="ChEBI" id="CHEBI:57540"/>
    </cofactor>
</comment>
<reference evidence="5 6" key="1">
    <citation type="submission" date="2015-01" db="EMBL/GenBank/DDBJ databases">
        <title>The Genome Sequence of Ochroconis gallopava CBS43764.</title>
        <authorList>
            <consortium name="The Broad Institute Genomics Platform"/>
            <person name="Cuomo C."/>
            <person name="de Hoog S."/>
            <person name="Gorbushina A."/>
            <person name="Stielow B."/>
            <person name="Teixiera M."/>
            <person name="Abouelleil A."/>
            <person name="Chapman S.B."/>
            <person name="Priest M."/>
            <person name="Young S.K."/>
            <person name="Wortman J."/>
            <person name="Nusbaum C."/>
            <person name="Birren B."/>
        </authorList>
    </citation>
    <scope>NUCLEOTIDE SEQUENCE [LARGE SCALE GENOMIC DNA]</scope>
    <source>
        <strain evidence="5 6">CBS 43764</strain>
    </source>
</reference>
<dbReference type="InterPro" id="IPR001509">
    <property type="entry name" value="Epimerase_deHydtase"/>
</dbReference>
<dbReference type="InterPro" id="IPR005886">
    <property type="entry name" value="UDP_G4E"/>
</dbReference>
<dbReference type="AlphaFoldDB" id="A0A0D1YLT1"/>
<dbReference type="CDD" id="cd05247">
    <property type="entry name" value="UDP_G4E_1_SDR_e"/>
    <property type="match status" value="1"/>
</dbReference>
<dbReference type="NCBIfam" id="TIGR01179">
    <property type="entry name" value="galE"/>
    <property type="match status" value="1"/>
</dbReference>
<evidence type="ECO:0000313" key="5">
    <source>
        <dbReference type="EMBL" id="KIW01792.1"/>
    </source>
</evidence>
<proteinExistence type="predicted"/>
<dbReference type="Gene3D" id="3.40.50.720">
    <property type="entry name" value="NAD(P)-binding Rossmann-like Domain"/>
    <property type="match status" value="1"/>
</dbReference>
<feature type="domain" description="NAD-dependent epimerase/dehydratase" evidence="4">
    <location>
        <begin position="69"/>
        <end position="358"/>
    </location>
</feature>
<dbReference type="GO" id="GO:0005829">
    <property type="term" value="C:cytosol"/>
    <property type="evidence" value="ECO:0007669"/>
    <property type="project" value="TreeGrafter"/>
</dbReference>
<dbReference type="PANTHER" id="PTHR43725">
    <property type="entry name" value="UDP-GLUCOSE 4-EPIMERASE"/>
    <property type="match status" value="1"/>
</dbReference>
<dbReference type="Proteomes" id="UP000053259">
    <property type="component" value="Unassembled WGS sequence"/>
</dbReference>
<accession>A0A0D1YLT1</accession>
<dbReference type="SUPFAM" id="SSF51735">
    <property type="entry name" value="NAD(P)-binding Rossmann-fold domains"/>
    <property type="match status" value="1"/>
</dbReference>
<dbReference type="Pfam" id="PF01370">
    <property type="entry name" value="Epimerase"/>
    <property type="match status" value="1"/>
</dbReference>
<dbReference type="InterPro" id="IPR036291">
    <property type="entry name" value="NAD(P)-bd_dom_sf"/>
</dbReference>
<dbReference type="STRING" id="253628.A0A0D1YLT1"/>
<sequence length="444" mass="48714">MSLSFFQSRLASDIIASARSSRSNTPVFFDDDASSVASGYSTPCTERSILFEPVDRTPFLSQNQDQNRVLVVGGLGFIGSHTTWELLKTGRNVVIVDDLSNSYITILNRLKQLTDKYYQGSEKKPTIQFHEADYRCTRTMTGILRQYEVRANDGTVSSGISGVIHFAAYKAVTESIQHPLKYYANNVAGMVDFCSLLDKFNIKTFIFSSSATVYGELANGGGKLREELCTHQTTQWVDNEGEARETLSGSTGLTNPYGRTKWMCEAILSDLAASDPEWRIMALRYFNPVGADESGLLGEDPRGTPSNLMPVLVQAMTGEREELKIFGSDWNTRDGTCIRDFIHVSDLARGHLAALDAATGDSAIKGFQAINLGTGNGASVKEVVAAMEDVIGRSIPTRLVDRREGDVGVCIADTTKASNLLGWCARRTVRDSCRDVVNFLKLDV</sequence>
<dbReference type="GO" id="GO:0006012">
    <property type="term" value="P:galactose metabolic process"/>
    <property type="evidence" value="ECO:0007669"/>
    <property type="project" value="InterPro"/>
</dbReference>
<dbReference type="VEuPathDB" id="FungiDB:PV09_06964"/>
<organism evidence="5 6">
    <name type="scientific">Verruconis gallopava</name>
    <dbReference type="NCBI Taxonomy" id="253628"/>
    <lineage>
        <taxon>Eukaryota</taxon>
        <taxon>Fungi</taxon>
        <taxon>Dikarya</taxon>
        <taxon>Ascomycota</taxon>
        <taxon>Pezizomycotina</taxon>
        <taxon>Dothideomycetes</taxon>
        <taxon>Pleosporomycetidae</taxon>
        <taxon>Venturiales</taxon>
        <taxon>Sympoventuriaceae</taxon>
        <taxon>Verruconis</taxon>
    </lineage>
</organism>
<dbReference type="EMBL" id="KN847553">
    <property type="protein sequence ID" value="KIW01792.1"/>
    <property type="molecule type" value="Genomic_DNA"/>
</dbReference>
<evidence type="ECO:0000313" key="6">
    <source>
        <dbReference type="Proteomes" id="UP000053259"/>
    </source>
</evidence>
<keyword evidence="2" id="KW-0520">NAD</keyword>
<protein>
    <submittedName>
        <fullName evidence="5">UDP-glucose 4-epimerase GalE</fullName>
    </submittedName>
</protein>
<evidence type="ECO:0000259" key="4">
    <source>
        <dbReference type="Pfam" id="PF01370"/>
    </source>
</evidence>
<gene>
    <name evidence="5" type="ORF">PV09_06964</name>
</gene>
<dbReference type="OrthoDB" id="9402762at2759"/>
<dbReference type="RefSeq" id="XP_016211661.1">
    <property type="nucleotide sequence ID" value="XM_016360675.1"/>
</dbReference>
<keyword evidence="3" id="KW-0413">Isomerase</keyword>
<evidence type="ECO:0000256" key="2">
    <source>
        <dbReference type="ARBA" id="ARBA00023027"/>
    </source>
</evidence>
<dbReference type="PANTHER" id="PTHR43725:SF3">
    <property type="entry name" value="UDP-GLUCOSE 4-EPIMERASE (EUROFUNG)"/>
    <property type="match status" value="1"/>
</dbReference>
<dbReference type="InParanoid" id="A0A0D1YLT1"/>
<keyword evidence="6" id="KW-1185">Reference proteome</keyword>
<evidence type="ECO:0000256" key="1">
    <source>
        <dbReference type="ARBA" id="ARBA00001911"/>
    </source>
</evidence>
<dbReference type="Gene3D" id="3.90.25.10">
    <property type="entry name" value="UDP-galactose 4-epimerase, domain 1"/>
    <property type="match status" value="1"/>
</dbReference>
<dbReference type="HOGENOM" id="CLU_007383_1_10_1"/>
<name>A0A0D1YLT1_9PEZI</name>
<dbReference type="GO" id="GO:0003978">
    <property type="term" value="F:UDP-glucose 4-epimerase activity"/>
    <property type="evidence" value="ECO:0007669"/>
    <property type="project" value="InterPro"/>
</dbReference>
<evidence type="ECO:0000256" key="3">
    <source>
        <dbReference type="ARBA" id="ARBA00023235"/>
    </source>
</evidence>
<dbReference type="GeneID" id="27314937"/>
<dbReference type="FunFam" id="3.40.50.720:FF:000418">
    <property type="entry name" value="UDP-glucose 4-epimerase 5"/>
    <property type="match status" value="1"/>
</dbReference>